<evidence type="ECO:0000313" key="1">
    <source>
        <dbReference type="EMBL" id="MPY34092.1"/>
    </source>
</evidence>
<dbReference type="OrthoDB" id="4330189at2"/>
<gene>
    <name evidence="1" type="ORF">FNH09_23440</name>
</gene>
<keyword evidence="2" id="KW-1185">Reference proteome</keyword>
<dbReference type="EMBL" id="VJZD01000099">
    <property type="protein sequence ID" value="MPY34092.1"/>
    <property type="molecule type" value="Genomic_DNA"/>
</dbReference>
<dbReference type="AlphaFoldDB" id="A0A5N8VHD5"/>
<protein>
    <submittedName>
        <fullName evidence="1">Helix-turn-helix domain-containing protein</fullName>
    </submittedName>
</protein>
<proteinExistence type="predicted"/>
<evidence type="ECO:0000313" key="2">
    <source>
        <dbReference type="Proteomes" id="UP000325849"/>
    </source>
</evidence>
<sequence>MHERAVQAAVQAAIEKAKKDELLTPKQVHADYGFSPQLLANWRWCSTGPDFIKLSPGRGGRIKYRRSSIESWLEAQTVKVGGQRAA</sequence>
<reference evidence="1 2" key="1">
    <citation type="submission" date="2019-07" db="EMBL/GenBank/DDBJ databases">
        <title>New species of Amycolatopsis and Streptomyces.</title>
        <authorList>
            <person name="Duangmal K."/>
            <person name="Teo W.F.A."/>
            <person name="Lipun K."/>
        </authorList>
    </citation>
    <scope>NUCLEOTIDE SEQUENCE [LARGE SCALE GENOMIC DNA]</scope>
    <source>
        <strain evidence="1 2">NBRC 109810</strain>
    </source>
</reference>
<dbReference type="Proteomes" id="UP000325849">
    <property type="component" value="Unassembled WGS sequence"/>
</dbReference>
<comment type="caution">
    <text evidence="1">The sequence shown here is derived from an EMBL/GenBank/DDBJ whole genome shotgun (WGS) entry which is preliminary data.</text>
</comment>
<name>A0A5N8VHD5_9ACTN</name>
<organism evidence="1 2">
    <name type="scientific">Streptomyces adustus</name>
    <dbReference type="NCBI Taxonomy" id="1609272"/>
    <lineage>
        <taxon>Bacteria</taxon>
        <taxon>Bacillati</taxon>
        <taxon>Actinomycetota</taxon>
        <taxon>Actinomycetes</taxon>
        <taxon>Kitasatosporales</taxon>
        <taxon>Streptomycetaceae</taxon>
        <taxon>Streptomyces</taxon>
    </lineage>
</organism>
<accession>A0A5N8VHD5</accession>